<dbReference type="OrthoDB" id="2659442at2759"/>
<dbReference type="AlphaFoldDB" id="A0A4S4N642"/>
<reference evidence="2 3" key="1">
    <citation type="submission" date="2019-02" db="EMBL/GenBank/DDBJ databases">
        <title>Genome sequencing of the rare red list fungi Antrodiella citrinella (Flaviporus citrinellus).</title>
        <authorList>
            <person name="Buettner E."/>
            <person name="Kellner H."/>
        </authorList>
    </citation>
    <scope>NUCLEOTIDE SEQUENCE [LARGE SCALE GENOMIC DNA]</scope>
    <source>
        <strain evidence="2 3">DSM 108506</strain>
    </source>
</reference>
<keyword evidence="3" id="KW-1185">Reference proteome</keyword>
<evidence type="ECO:0000256" key="1">
    <source>
        <dbReference type="SAM" id="MobiDB-lite"/>
    </source>
</evidence>
<feature type="region of interest" description="Disordered" evidence="1">
    <location>
        <begin position="668"/>
        <end position="700"/>
    </location>
</feature>
<accession>A0A4S4N642</accession>
<organism evidence="2 3">
    <name type="scientific">Antrodiella citrinella</name>
    <dbReference type="NCBI Taxonomy" id="2447956"/>
    <lineage>
        <taxon>Eukaryota</taxon>
        <taxon>Fungi</taxon>
        <taxon>Dikarya</taxon>
        <taxon>Basidiomycota</taxon>
        <taxon>Agaricomycotina</taxon>
        <taxon>Agaricomycetes</taxon>
        <taxon>Polyporales</taxon>
        <taxon>Steccherinaceae</taxon>
        <taxon>Antrodiella</taxon>
    </lineage>
</organism>
<sequence length="1023" mass="113870">MCARLDEVRRTLKYKVLELLDTNKALSRVRVHEETWSCILALVGTEDIPALNRVFRAAKEENWSAEKLLEKLQKATRGEFRPRRFREWELDLATTIYELGGGAALHALHNSPYAFPARTTILAQRQNLLPRISTGDIRMTDLLHNIKIMFEGTKPSRNGVTLMMDEVACDSRLCYLAEVDDIAGLCEHVSSKLKSVKMGNNLDVIHGIAAAVRKGEIHVGQEVFVAAIARNDETDYGAKPILLRPTCKQGTHVDALKVNEMLVQAWNLSPYGKKLHGPILSVSSDGDPKRRPALFQQCLSCEVTPEHPSYEHLHDLPGFNLYTGTDGQTQDLDYKHTFKRVCTLLCTREGMVINGVVVHKDLLALWLERLSDIDWSENSLYDLLNPEEWDDEDVDEPNPEIEVLLRPKDAQDVPRAIRLLTLIAKIRHLAVPNNASEQPVYHALSLLGEMLDALVTPFLNPTLSLSNQIILLTKFAFIAAALYVKHGSSFMPHHLYSDLQCMFKTAVCRVAQMKDIDPELKVFLCHLGTDRLEVLFGRSRMIGAHSPNMDVSELRVRFGSALRLDRIFAIHPEWERRPERLKLARMRDLDHLSPFHWTGELRGKSCNLKECYGTGIELATAVFATHGCNFDIQSHFSNSHARKVDLLRPNGGKYPGVSKEVDRSLVASGCDSTDSSAAPQNSTNPESSANHTDTLEEPQPADIHDIGVDTELMDSVSFNGAAVLAAEAKEDTESSLNPSPSVWMPLGAGNKVVHKKTVLRVVMDPTSDVDYKKSQDRLLRVRYFSIGGQSLKQSKGAHRRPIPGKTFRLGSLYATVVGLSLHKSMAVAIVQCTAIKSGGHHYRWAPTDEICLPKSTYEVSGQVLSLVPMSDPSNPTKVGSWVWDTKYAAFNVLTATGNTQSSLTTHMRHLVVPSTGRLVLPLQVEQQYFSAPGYSPSPTPVNSSSEATDSRTNSESPNENARSSWMFPPTTLSEAQTTLFKRLEEEDGVRTQLQVFADVRDGVFPYSAATTVDTHAGQFFFGR</sequence>
<dbReference type="EMBL" id="SGPM01000052">
    <property type="protein sequence ID" value="THH31260.1"/>
    <property type="molecule type" value="Genomic_DNA"/>
</dbReference>
<gene>
    <name evidence="2" type="ORF">EUX98_g2906</name>
</gene>
<feature type="compositionally biased region" description="Polar residues" evidence="1">
    <location>
        <begin position="940"/>
        <end position="963"/>
    </location>
</feature>
<name>A0A4S4N642_9APHY</name>
<feature type="compositionally biased region" description="Polar residues" evidence="1">
    <location>
        <begin position="670"/>
        <end position="692"/>
    </location>
</feature>
<evidence type="ECO:0000313" key="2">
    <source>
        <dbReference type="EMBL" id="THH31260.1"/>
    </source>
</evidence>
<protein>
    <submittedName>
        <fullName evidence="2">Uncharacterized protein</fullName>
    </submittedName>
</protein>
<evidence type="ECO:0000313" key="3">
    <source>
        <dbReference type="Proteomes" id="UP000308730"/>
    </source>
</evidence>
<comment type="caution">
    <text evidence="2">The sequence shown here is derived from an EMBL/GenBank/DDBJ whole genome shotgun (WGS) entry which is preliminary data.</text>
</comment>
<dbReference type="Proteomes" id="UP000308730">
    <property type="component" value="Unassembled WGS sequence"/>
</dbReference>
<feature type="region of interest" description="Disordered" evidence="1">
    <location>
        <begin position="931"/>
        <end position="968"/>
    </location>
</feature>
<proteinExistence type="predicted"/>